<evidence type="ECO:0000256" key="2">
    <source>
        <dbReference type="ARBA" id="ARBA00002869"/>
    </source>
</evidence>
<reference evidence="12 13" key="1">
    <citation type="submission" date="2019-03" db="EMBL/GenBank/DDBJ databases">
        <authorList>
            <person name="Kim M.K.M."/>
        </authorList>
    </citation>
    <scope>NUCLEOTIDE SEQUENCE [LARGE SCALE GENOMIC DNA]</scope>
    <source>
        <strain evidence="12 13">17J68-15</strain>
    </source>
</reference>
<feature type="domain" description="Porphobilinogen deaminase C-terminal" evidence="11">
    <location>
        <begin position="234"/>
        <end position="304"/>
    </location>
</feature>
<dbReference type="InterPro" id="IPR022418">
    <property type="entry name" value="Porphobilinogen_deaminase_C"/>
</dbReference>
<evidence type="ECO:0000256" key="4">
    <source>
        <dbReference type="ARBA" id="ARBA00005638"/>
    </source>
</evidence>
<organism evidence="12 13">
    <name type="scientific">Flaviaesturariibacter aridisoli</name>
    <dbReference type="NCBI Taxonomy" id="2545761"/>
    <lineage>
        <taxon>Bacteria</taxon>
        <taxon>Pseudomonadati</taxon>
        <taxon>Bacteroidota</taxon>
        <taxon>Chitinophagia</taxon>
        <taxon>Chitinophagales</taxon>
        <taxon>Chitinophagaceae</taxon>
        <taxon>Flaviaestuariibacter</taxon>
    </lineage>
</organism>
<dbReference type="OrthoDB" id="9810298at2"/>
<dbReference type="InterPro" id="IPR000860">
    <property type="entry name" value="HemC"/>
</dbReference>
<dbReference type="GO" id="GO:0004418">
    <property type="term" value="F:hydroxymethylbilane synthase activity"/>
    <property type="evidence" value="ECO:0007669"/>
    <property type="project" value="UniProtKB-UniRule"/>
</dbReference>
<evidence type="ECO:0000256" key="3">
    <source>
        <dbReference type="ARBA" id="ARBA00004735"/>
    </source>
</evidence>
<dbReference type="CDD" id="cd13647">
    <property type="entry name" value="PBP2_PBGD_2"/>
    <property type="match status" value="1"/>
</dbReference>
<dbReference type="AlphaFoldDB" id="A0A4R4E9R5"/>
<comment type="catalytic activity">
    <reaction evidence="8">
        <text>4 porphobilinogen + H2O = hydroxymethylbilane + 4 NH4(+)</text>
        <dbReference type="Rhea" id="RHEA:13185"/>
        <dbReference type="ChEBI" id="CHEBI:15377"/>
        <dbReference type="ChEBI" id="CHEBI:28938"/>
        <dbReference type="ChEBI" id="CHEBI:57845"/>
        <dbReference type="ChEBI" id="CHEBI:58126"/>
        <dbReference type="EC" id="2.5.1.61"/>
    </reaction>
</comment>
<dbReference type="Gene3D" id="3.40.190.10">
    <property type="entry name" value="Periplasmic binding protein-like II"/>
    <property type="match status" value="2"/>
</dbReference>
<dbReference type="EMBL" id="SKFH01000001">
    <property type="protein sequence ID" value="TCZ74841.1"/>
    <property type="molecule type" value="Genomic_DNA"/>
</dbReference>
<dbReference type="GO" id="GO:0006783">
    <property type="term" value="P:heme biosynthetic process"/>
    <property type="evidence" value="ECO:0007669"/>
    <property type="project" value="TreeGrafter"/>
</dbReference>
<keyword evidence="7" id="KW-0627">Porphyrin biosynthesis</keyword>
<dbReference type="SUPFAM" id="SSF54782">
    <property type="entry name" value="Porphobilinogen deaminase (hydroxymethylbilane synthase), C-terminal domain"/>
    <property type="match status" value="1"/>
</dbReference>
<dbReference type="PANTHER" id="PTHR11557:SF0">
    <property type="entry name" value="PORPHOBILINOGEN DEAMINASE"/>
    <property type="match status" value="1"/>
</dbReference>
<comment type="similarity">
    <text evidence="4">Belongs to the HMBS family.</text>
</comment>
<dbReference type="InterPro" id="IPR022417">
    <property type="entry name" value="Porphobilin_deaminase_N"/>
</dbReference>
<dbReference type="InterPro" id="IPR036803">
    <property type="entry name" value="Porphobilinogen_deaminase_C_sf"/>
</dbReference>
<dbReference type="GO" id="GO:0005737">
    <property type="term" value="C:cytoplasm"/>
    <property type="evidence" value="ECO:0007669"/>
    <property type="project" value="UniProtKB-UniRule"/>
</dbReference>
<keyword evidence="6 12" id="KW-0808">Transferase</keyword>
<dbReference type="Gene3D" id="3.30.160.40">
    <property type="entry name" value="Porphobilinogen deaminase, C-terminal domain"/>
    <property type="match status" value="1"/>
</dbReference>
<feature type="domain" description="Porphobilinogen deaminase N-terminal" evidence="10">
    <location>
        <begin position="5"/>
        <end position="221"/>
    </location>
</feature>
<dbReference type="RefSeq" id="WP_131850197.1">
    <property type="nucleotide sequence ID" value="NZ_SKFH01000001.1"/>
</dbReference>
<name>A0A4R4E9R5_9BACT</name>
<dbReference type="NCBIfam" id="TIGR00212">
    <property type="entry name" value="hemC"/>
    <property type="match status" value="1"/>
</dbReference>
<gene>
    <name evidence="12" type="primary">hemC</name>
    <name evidence="12" type="ORF">E0486_00620</name>
</gene>
<evidence type="ECO:0000313" key="13">
    <source>
        <dbReference type="Proteomes" id="UP000295164"/>
    </source>
</evidence>
<dbReference type="Proteomes" id="UP000295164">
    <property type="component" value="Unassembled WGS sequence"/>
</dbReference>
<comment type="caution">
    <text evidence="12">The sequence shown here is derived from an EMBL/GenBank/DDBJ whole genome shotgun (WGS) entry which is preliminary data.</text>
</comment>
<comment type="pathway">
    <text evidence="3">Porphyrin-containing compound metabolism; protoporphyrin-IX biosynthesis; coproporphyrinogen-III from 5-aminolevulinate: step 2/4.</text>
</comment>
<accession>A0A4R4E9R5</accession>
<dbReference type="PANTHER" id="PTHR11557">
    <property type="entry name" value="PORPHOBILINOGEN DEAMINASE"/>
    <property type="match status" value="1"/>
</dbReference>
<evidence type="ECO:0000259" key="10">
    <source>
        <dbReference type="Pfam" id="PF01379"/>
    </source>
</evidence>
<evidence type="ECO:0000256" key="6">
    <source>
        <dbReference type="ARBA" id="ARBA00022679"/>
    </source>
</evidence>
<dbReference type="SUPFAM" id="SSF53850">
    <property type="entry name" value="Periplasmic binding protein-like II"/>
    <property type="match status" value="1"/>
</dbReference>
<evidence type="ECO:0000256" key="1">
    <source>
        <dbReference type="ARBA" id="ARBA00001916"/>
    </source>
</evidence>
<evidence type="ECO:0000259" key="11">
    <source>
        <dbReference type="Pfam" id="PF03900"/>
    </source>
</evidence>
<comment type="cofactor">
    <cofactor evidence="1">
        <name>dipyrromethane</name>
        <dbReference type="ChEBI" id="CHEBI:60342"/>
    </cofactor>
</comment>
<comment type="function">
    <text evidence="2">Tetrapolymerization of the monopyrrole PBG into the hydroxymethylbilane pre-uroporphyrinogen in several discrete steps.</text>
</comment>
<dbReference type="EC" id="2.5.1.61" evidence="9"/>
<dbReference type="Pfam" id="PF01379">
    <property type="entry name" value="Porphobil_deam"/>
    <property type="match status" value="1"/>
</dbReference>
<dbReference type="PRINTS" id="PR00151">
    <property type="entry name" value="PORPHBDMNASE"/>
</dbReference>
<dbReference type="Pfam" id="PF03900">
    <property type="entry name" value="Porphobil_deamC"/>
    <property type="match status" value="1"/>
</dbReference>
<dbReference type="PIRSF" id="PIRSF001438">
    <property type="entry name" value="4pyrrol_synth_OHMeBilane_synth"/>
    <property type="match status" value="1"/>
</dbReference>
<dbReference type="PROSITE" id="PS00533">
    <property type="entry name" value="PORPHOBILINOGEN_DEAM"/>
    <property type="match status" value="1"/>
</dbReference>
<evidence type="ECO:0000256" key="9">
    <source>
        <dbReference type="NCBIfam" id="TIGR00212"/>
    </source>
</evidence>
<proteinExistence type="inferred from homology"/>
<evidence type="ECO:0000313" key="12">
    <source>
        <dbReference type="EMBL" id="TCZ74841.1"/>
    </source>
</evidence>
<keyword evidence="13" id="KW-1185">Reference proteome</keyword>
<dbReference type="InterPro" id="IPR022419">
    <property type="entry name" value="Porphobilin_deaminase_cofac_BS"/>
</dbReference>
<protein>
    <recommendedName>
        <fullName evidence="9">Hydroxymethylbilane synthase</fullName>
        <ecNumber evidence="9">2.5.1.61</ecNumber>
    </recommendedName>
</protein>
<sequence length="321" mass="35608">MARTLRIGTRDSQLAVWQATLVQDLLKEKGIASELVYIKSEGDIDTVTPLYALGVQGVFTRSLDAALLSGRIDIAVHSMKDVPTQLAQGIVENAVLERASTKDIFVYKTEADLASLGYSNGTWNDPRTADGSRLRIGTSSIRRVAQWKHRYPNTEVENLRGNVNTRLRKLSESNWTGAIFAAAGLERIHLRPETSVNLDWMLPAPAQGAIMIVCREEDREAWELVRPLNHPETALCARLERDFLRALMGGCSTPISALARIEFAQVHFEGNICAPHGTELVEIRKTADINVSNGIGWEAGNELLRDERVQKIIQSIRNAKS</sequence>
<evidence type="ECO:0000256" key="8">
    <source>
        <dbReference type="ARBA" id="ARBA00048169"/>
    </source>
</evidence>
<evidence type="ECO:0000256" key="5">
    <source>
        <dbReference type="ARBA" id="ARBA00011245"/>
    </source>
</evidence>
<comment type="subunit">
    <text evidence="5">Monomer.</text>
</comment>
<evidence type="ECO:0000256" key="7">
    <source>
        <dbReference type="ARBA" id="ARBA00023244"/>
    </source>
</evidence>